<feature type="transmembrane region" description="Helical" evidence="7">
    <location>
        <begin position="70"/>
        <end position="90"/>
    </location>
</feature>
<feature type="transmembrane region" description="Helical" evidence="7">
    <location>
        <begin position="9"/>
        <end position="29"/>
    </location>
</feature>
<comment type="caution">
    <text evidence="8">The sequence shown here is derived from an EMBL/GenBank/DDBJ whole genome shotgun (WGS) entry which is preliminary data.</text>
</comment>
<dbReference type="InterPro" id="IPR035906">
    <property type="entry name" value="MetI-like_sf"/>
</dbReference>
<dbReference type="EMBL" id="QXJM01000056">
    <property type="protein sequence ID" value="RIE00363.1"/>
    <property type="molecule type" value="Genomic_DNA"/>
</dbReference>
<evidence type="ECO:0000313" key="8">
    <source>
        <dbReference type="EMBL" id="RIE00363.1"/>
    </source>
</evidence>
<protein>
    <submittedName>
        <fullName evidence="8">Sugar ABC transporter permease</fullName>
    </submittedName>
</protein>
<evidence type="ECO:0000256" key="1">
    <source>
        <dbReference type="ARBA" id="ARBA00004651"/>
    </source>
</evidence>
<evidence type="ECO:0000256" key="2">
    <source>
        <dbReference type="ARBA" id="ARBA00022448"/>
    </source>
</evidence>
<evidence type="ECO:0000313" key="9">
    <source>
        <dbReference type="Proteomes" id="UP000266340"/>
    </source>
</evidence>
<comment type="subcellular location">
    <subcellularLocation>
        <location evidence="1">Cell membrane</location>
        <topology evidence="1">Multi-pass membrane protein</topology>
    </subcellularLocation>
</comment>
<keyword evidence="2" id="KW-0813">Transport</keyword>
<evidence type="ECO:0000256" key="5">
    <source>
        <dbReference type="ARBA" id="ARBA00022989"/>
    </source>
</evidence>
<sequence>MQRKAYSTGIFFMAPITIIIFVFMVYPILQSVFYSLTDWTGIGGYHFVGFSNYKDIFSDEGFTDALKRTLFIGVLTAVLANFFVFFLPYCSINR</sequence>
<dbReference type="SUPFAM" id="SSF161098">
    <property type="entry name" value="MetI-like"/>
    <property type="match status" value="1"/>
</dbReference>
<name>A0A398CC61_9BACL</name>
<proteinExistence type="predicted"/>
<keyword evidence="9" id="KW-1185">Reference proteome</keyword>
<dbReference type="Proteomes" id="UP000266340">
    <property type="component" value="Unassembled WGS sequence"/>
</dbReference>
<dbReference type="AlphaFoldDB" id="A0A398CC61"/>
<evidence type="ECO:0000256" key="6">
    <source>
        <dbReference type="ARBA" id="ARBA00023136"/>
    </source>
</evidence>
<dbReference type="PANTHER" id="PTHR43227">
    <property type="entry name" value="BLL4140 PROTEIN"/>
    <property type="match status" value="1"/>
</dbReference>
<dbReference type="RefSeq" id="WP_119152481.1">
    <property type="nucleotide sequence ID" value="NZ_QXJM01000056.1"/>
</dbReference>
<keyword evidence="5 7" id="KW-1133">Transmembrane helix</keyword>
<dbReference type="GO" id="GO:0005886">
    <property type="term" value="C:plasma membrane"/>
    <property type="evidence" value="ECO:0007669"/>
    <property type="project" value="UniProtKB-SubCell"/>
</dbReference>
<evidence type="ECO:0000256" key="3">
    <source>
        <dbReference type="ARBA" id="ARBA00022475"/>
    </source>
</evidence>
<evidence type="ECO:0000256" key="7">
    <source>
        <dbReference type="SAM" id="Phobius"/>
    </source>
</evidence>
<keyword evidence="3" id="KW-1003">Cell membrane</keyword>
<gene>
    <name evidence="8" type="ORF">D3H35_28485</name>
</gene>
<dbReference type="InterPro" id="IPR050809">
    <property type="entry name" value="UgpAE/MalFG_permease"/>
</dbReference>
<evidence type="ECO:0000256" key="4">
    <source>
        <dbReference type="ARBA" id="ARBA00022692"/>
    </source>
</evidence>
<dbReference type="PANTHER" id="PTHR43227:SF8">
    <property type="entry name" value="DIACETYLCHITOBIOSE UPTAKE SYSTEM PERMEASE PROTEIN DASB"/>
    <property type="match status" value="1"/>
</dbReference>
<keyword evidence="4 7" id="KW-0812">Transmembrane</keyword>
<reference evidence="8 9" key="1">
    <citation type="submission" date="2018-09" db="EMBL/GenBank/DDBJ databases">
        <title>Cohnella cavernae sp. nov., isolated from a karst cave.</title>
        <authorList>
            <person name="Zhu H."/>
        </authorList>
    </citation>
    <scope>NUCLEOTIDE SEQUENCE [LARGE SCALE GENOMIC DNA]</scope>
    <source>
        <strain evidence="8 9">K2E09-144</strain>
    </source>
</reference>
<dbReference type="Gene3D" id="1.10.3720.10">
    <property type="entry name" value="MetI-like"/>
    <property type="match status" value="1"/>
</dbReference>
<organism evidence="8 9">
    <name type="scientific">Cohnella faecalis</name>
    <dbReference type="NCBI Taxonomy" id="2315694"/>
    <lineage>
        <taxon>Bacteria</taxon>
        <taxon>Bacillati</taxon>
        <taxon>Bacillota</taxon>
        <taxon>Bacilli</taxon>
        <taxon>Bacillales</taxon>
        <taxon>Paenibacillaceae</taxon>
        <taxon>Cohnella</taxon>
    </lineage>
</organism>
<keyword evidence="6 7" id="KW-0472">Membrane</keyword>
<accession>A0A398CC61</accession>
<dbReference type="OrthoDB" id="5174895at2"/>